<protein>
    <submittedName>
        <fullName evidence="1">Uncharacterized protein</fullName>
    </submittedName>
</protein>
<accession>A0ACD3SPS0</accession>
<name>A0ACD3SPS0_9BURK</name>
<gene>
    <name evidence="1" type="ORF">MW7_005595</name>
</gene>
<evidence type="ECO:0000313" key="2">
    <source>
        <dbReference type="Proteomes" id="UP000004277"/>
    </source>
</evidence>
<proteinExistence type="predicted"/>
<keyword evidence="2" id="KW-1185">Reference proteome</keyword>
<dbReference type="Proteomes" id="UP000004277">
    <property type="component" value="Unassembled WGS sequence"/>
</dbReference>
<reference evidence="1" key="1">
    <citation type="submission" date="2019-05" db="EMBL/GenBank/DDBJ databases">
        <title>Revised genome assembly of Burkholderiaceae (previously Ralstonia) sp. PBA.</title>
        <authorList>
            <person name="Gan H.M."/>
        </authorList>
    </citation>
    <scope>NUCLEOTIDE SEQUENCE</scope>
    <source>
        <strain evidence="1">PBA</strain>
    </source>
</reference>
<dbReference type="EMBL" id="AKCV02000015">
    <property type="protein sequence ID" value="TMS58227.1"/>
    <property type="molecule type" value="Genomic_DNA"/>
</dbReference>
<sequence length="175" mass="18315">MKQLALLTACISALALAPLASAQTAEKAPAKPTAQKAAPKKPAARKTTRAKAAAGGAAAAAVVPQGVKWDCELGNHLYIDGDMPRAEVITLNWKGANHKLPRQTTVTGADRYYDPQSGLDLVVIPSKAMLFDKRAGQRLTDECQTEAMRAGEAAPTQAGALRAPVVAPLLVPQKN</sequence>
<evidence type="ECO:0000313" key="1">
    <source>
        <dbReference type="EMBL" id="TMS58227.1"/>
    </source>
</evidence>
<comment type="caution">
    <text evidence="1">The sequence shown here is derived from an EMBL/GenBank/DDBJ whole genome shotgun (WGS) entry which is preliminary data.</text>
</comment>
<organism evidence="1 2">
    <name type="scientific">Imbroritus primus</name>
    <dbReference type="NCBI Taxonomy" id="3058603"/>
    <lineage>
        <taxon>Bacteria</taxon>
        <taxon>Pseudomonadati</taxon>
        <taxon>Pseudomonadota</taxon>
        <taxon>Betaproteobacteria</taxon>
        <taxon>Burkholderiales</taxon>
        <taxon>Burkholderiaceae</taxon>
        <taxon>Imbroritus</taxon>
    </lineage>
</organism>